<comment type="caution">
    <text evidence="3">The sequence shown here is derived from an EMBL/GenBank/DDBJ whole genome shotgun (WGS) entry which is preliminary data.</text>
</comment>
<feature type="compositionally biased region" description="Pro residues" evidence="1">
    <location>
        <begin position="553"/>
        <end position="565"/>
    </location>
</feature>
<feature type="region of interest" description="Disordered" evidence="1">
    <location>
        <begin position="424"/>
        <end position="454"/>
    </location>
</feature>
<dbReference type="SUPFAM" id="SSF63724">
    <property type="entry name" value="Cytolysin/lectin"/>
    <property type="match status" value="1"/>
</dbReference>
<sequence>MQPAASSSYLVVLYFLAFTQGSVSIVYLPEAAPRRLHLTMAYIARVNVVNATDATIKDIERTVWHYANGGSWILDDHIFVLTMGGSGTSGMMRFLDTATGEVFAVLVGVHNWKPWCDVVTDLTTKDTCMEIHPSYYAGGKRSGIALVESMEKVSAAGKKISLKITTEGQKLPMRRKRLERPKTDQLIREPALRSGKTGMEPGTYGRSGDVCILRECLRSRREINTGGTPARDRVSDTTLTTTTMSSRKRKYRTESRPTPSHNPTIIAERAPSPDPALYVHAYEADIIRGPRAALAARSLEVSQPGDKSFDIGDALIKWDRGQQAGAQAAFPQDEDDFALTAAETGDRDSHAVWVDRYDVRLLLDSLPPVSPSDALQSVPASPGGWSDLPSDNEDVFFLSADEVADFRREKRRRRIEQAREERLQARLAEDDEPVGQVKEDVWGGSDEEPDEPQRELMRRTATHILSSPNPAQLEMRILANHGGDPRFAFLRGRWSRVWQILKGKVRLEKEEEEKRLKAGKTGLGALAGYGDSDAESGDSDDHQPGETERAEPPPEIPYVPSPPPLEAEEAVKEARRERAREWAEKRRLLKERPT</sequence>
<dbReference type="Pfam" id="PF07367">
    <property type="entry name" value="FB_lectin"/>
    <property type="match status" value="1"/>
</dbReference>
<name>A0A9P3PW48_LYOSH</name>
<dbReference type="InterPro" id="IPR009960">
    <property type="entry name" value="Fruit_body_lectin_fun"/>
</dbReference>
<dbReference type="EMBL" id="BRPK01000012">
    <property type="protein sequence ID" value="GLB42678.1"/>
    <property type="molecule type" value="Genomic_DNA"/>
</dbReference>
<dbReference type="InterPro" id="IPR015926">
    <property type="entry name" value="Cytolysin/lectin"/>
</dbReference>
<dbReference type="AlphaFoldDB" id="A0A9P3PW48"/>
<keyword evidence="2" id="KW-0472">Membrane</keyword>
<feature type="compositionally biased region" description="Basic and acidic residues" evidence="1">
    <location>
        <begin position="539"/>
        <end position="552"/>
    </location>
</feature>
<gene>
    <name evidence="3" type="ORF">LshimejAT787_1201270</name>
</gene>
<keyword evidence="4" id="KW-1185">Reference proteome</keyword>
<feature type="transmembrane region" description="Helical" evidence="2">
    <location>
        <begin position="6"/>
        <end position="28"/>
    </location>
</feature>
<accession>A0A9P3PW48</accession>
<evidence type="ECO:0000313" key="3">
    <source>
        <dbReference type="EMBL" id="GLB42678.1"/>
    </source>
</evidence>
<evidence type="ECO:0000256" key="2">
    <source>
        <dbReference type="SAM" id="Phobius"/>
    </source>
</evidence>
<dbReference type="OrthoDB" id="2552978at2759"/>
<protein>
    <submittedName>
        <fullName evidence="3">Uncharacterized protein</fullName>
    </submittedName>
</protein>
<organism evidence="3 4">
    <name type="scientific">Lyophyllum shimeji</name>
    <name type="common">Hon-shimeji</name>
    <name type="synonym">Tricholoma shimeji</name>
    <dbReference type="NCBI Taxonomy" id="47721"/>
    <lineage>
        <taxon>Eukaryota</taxon>
        <taxon>Fungi</taxon>
        <taxon>Dikarya</taxon>
        <taxon>Basidiomycota</taxon>
        <taxon>Agaricomycotina</taxon>
        <taxon>Agaricomycetes</taxon>
        <taxon>Agaricomycetidae</taxon>
        <taxon>Agaricales</taxon>
        <taxon>Tricholomatineae</taxon>
        <taxon>Lyophyllaceae</taxon>
        <taxon>Lyophyllum</taxon>
    </lineage>
</organism>
<dbReference type="Gene3D" id="2.60.270.20">
    <property type="entry name" value="Cytolysin/lectin"/>
    <property type="match status" value="1"/>
</dbReference>
<dbReference type="Proteomes" id="UP001063166">
    <property type="component" value="Unassembled WGS sequence"/>
</dbReference>
<feature type="region of interest" description="Disordered" evidence="1">
    <location>
        <begin position="223"/>
        <end position="270"/>
    </location>
</feature>
<reference evidence="3" key="1">
    <citation type="submission" date="2022-07" db="EMBL/GenBank/DDBJ databases">
        <title>The genome of Lyophyllum shimeji provides insight into the initial evolution of ectomycorrhizal fungal genome.</title>
        <authorList>
            <person name="Kobayashi Y."/>
            <person name="Shibata T."/>
            <person name="Hirakawa H."/>
            <person name="Shigenobu S."/>
            <person name="Nishiyama T."/>
            <person name="Yamada A."/>
            <person name="Hasebe M."/>
            <person name="Kawaguchi M."/>
        </authorList>
    </citation>
    <scope>NUCLEOTIDE SEQUENCE</scope>
    <source>
        <strain evidence="3">AT787</strain>
    </source>
</reference>
<keyword evidence="2" id="KW-0812">Transmembrane</keyword>
<keyword evidence="2" id="KW-1133">Transmembrane helix</keyword>
<evidence type="ECO:0000256" key="1">
    <source>
        <dbReference type="SAM" id="MobiDB-lite"/>
    </source>
</evidence>
<proteinExistence type="predicted"/>
<evidence type="ECO:0000313" key="4">
    <source>
        <dbReference type="Proteomes" id="UP001063166"/>
    </source>
</evidence>
<feature type="region of interest" description="Disordered" evidence="1">
    <location>
        <begin position="515"/>
        <end position="577"/>
    </location>
</feature>